<dbReference type="InterPro" id="IPR006076">
    <property type="entry name" value="FAD-dep_OxRdtase"/>
</dbReference>
<dbReference type="PANTHER" id="PTHR10961:SF15">
    <property type="entry name" value="FAD DEPENDENT OXIDOREDUCTASE DOMAIN-CONTAINING PROTEIN"/>
    <property type="match status" value="1"/>
</dbReference>
<dbReference type="OrthoDB" id="2219495at2759"/>
<dbReference type="Pfam" id="PF01266">
    <property type="entry name" value="DAO"/>
    <property type="match status" value="1"/>
</dbReference>
<comment type="caution">
    <text evidence="9">The sequence shown here is derived from an EMBL/GenBank/DDBJ whole genome shotgun (WGS) entry which is preliminary data.</text>
</comment>
<keyword evidence="7" id="KW-1133">Transmembrane helix</keyword>
<dbReference type="GO" id="GO:0050660">
    <property type="term" value="F:flavin adenine dinucleotide binding"/>
    <property type="evidence" value="ECO:0007669"/>
    <property type="project" value="InterPro"/>
</dbReference>
<evidence type="ECO:0000259" key="8">
    <source>
        <dbReference type="Pfam" id="PF01266"/>
    </source>
</evidence>
<keyword evidence="7" id="KW-0472">Membrane</keyword>
<keyword evidence="10" id="KW-1185">Reference proteome</keyword>
<evidence type="ECO:0000256" key="1">
    <source>
        <dbReference type="ARBA" id="ARBA00001974"/>
    </source>
</evidence>
<dbReference type="PANTHER" id="PTHR10961">
    <property type="entry name" value="PEROXISOMAL SARCOSINE OXIDASE"/>
    <property type="match status" value="1"/>
</dbReference>
<feature type="domain" description="FAD dependent oxidoreductase" evidence="8">
    <location>
        <begin position="7"/>
        <end position="466"/>
    </location>
</feature>
<dbReference type="GO" id="GO:0008115">
    <property type="term" value="F:sarcosine oxidase activity"/>
    <property type="evidence" value="ECO:0007669"/>
    <property type="project" value="TreeGrafter"/>
</dbReference>
<comment type="similarity">
    <text evidence="2">Belongs to the MSOX/MTOX family.</text>
</comment>
<keyword evidence="3" id="KW-0285">Flavoprotein</keyword>
<dbReference type="SUPFAM" id="SSF51905">
    <property type="entry name" value="FAD/NAD(P)-binding domain"/>
    <property type="match status" value="1"/>
</dbReference>
<sequence>MTGPESRVIIVGGGVFGLSTALWLARGGYKDVTIFDRCAFDKTFYNPADGCDGASADINKIFRATYGTKNQYGTLTAIIWNSTDQILSSQDLALEARDVWLEWNQAIRESRPSELPPPLTPEDELLKVCGVYHLADGPDMIPRYTENLRVMNETAPTFRDLQFIKGSSKEEDRAKALGPEWAEKYHLFDHFRSGRTNGFLDAGSGITLADKVRAAKPSSLHLEAYSTKACVYARHLCGKAGVKFILGRPQGELEKLIVDDSGSAKRVRGIRTRDGLSHFADLVVVACGPWTPSVVPEAHRSVEATMGTLMFIDVPSDRQDLRKRFHPDNFPVWRFLEGEGEAAYEGGGFPITKEGRLKFGFRARKFTNFQDHPTQDNLRISTPRTKYSAEPINTVPLYGLQLMKRVIGGLFPELTDIGFTDSRLCWYTDSIDNEFVIDYVPGYSDSLFICTGGSGHAFKFLPVLGKSEFPTGSPLSGSGARSKKANHATDLKKENQDLAKCQS</sequence>
<evidence type="ECO:0000256" key="2">
    <source>
        <dbReference type="ARBA" id="ARBA00010989"/>
    </source>
</evidence>
<dbReference type="Proteomes" id="UP000266188">
    <property type="component" value="Unassembled WGS sequence"/>
</dbReference>
<proteinExistence type="inferred from homology"/>
<evidence type="ECO:0000313" key="10">
    <source>
        <dbReference type="Proteomes" id="UP000266188"/>
    </source>
</evidence>
<comment type="cofactor">
    <cofactor evidence="1">
        <name>FAD</name>
        <dbReference type="ChEBI" id="CHEBI:57692"/>
    </cofactor>
</comment>
<dbReference type="EMBL" id="MVGC01000014">
    <property type="protein sequence ID" value="RJE26828.1"/>
    <property type="molecule type" value="Genomic_DNA"/>
</dbReference>
<feature type="region of interest" description="Disordered" evidence="6">
    <location>
        <begin position="472"/>
        <end position="503"/>
    </location>
</feature>
<keyword evidence="7" id="KW-0812">Transmembrane</keyword>
<feature type="transmembrane region" description="Helical" evidence="7">
    <location>
        <begin position="6"/>
        <end position="25"/>
    </location>
</feature>
<protein>
    <submittedName>
        <fullName evidence="9">FAD dependent oxidoreductase</fullName>
    </submittedName>
</protein>
<evidence type="ECO:0000256" key="4">
    <source>
        <dbReference type="ARBA" id="ARBA00022827"/>
    </source>
</evidence>
<dbReference type="AlphaFoldDB" id="A0A3A2ZUJ3"/>
<name>A0A3A2ZUJ3_9EURO</name>
<organism evidence="9 10">
    <name type="scientific">Aspergillus sclerotialis</name>
    <dbReference type="NCBI Taxonomy" id="2070753"/>
    <lineage>
        <taxon>Eukaryota</taxon>
        <taxon>Fungi</taxon>
        <taxon>Dikarya</taxon>
        <taxon>Ascomycota</taxon>
        <taxon>Pezizomycotina</taxon>
        <taxon>Eurotiomycetes</taxon>
        <taxon>Eurotiomycetidae</taxon>
        <taxon>Eurotiales</taxon>
        <taxon>Aspergillaceae</taxon>
        <taxon>Aspergillus</taxon>
        <taxon>Aspergillus subgen. Polypaecilum</taxon>
    </lineage>
</organism>
<dbReference type="InterPro" id="IPR045170">
    <property type="entry name" value="MTOX"/>
</dbReference>
<evidence type="ECO:0000256" key="3">
    <source>
        <dbReference type="ARBA" id="ARBA00022630"/>
    </source>
</evidence>
<evidence type="ECO:0000256" key="6">
    <source>
        <dbReference type="SAM" id="MobiDB-lite"/>
    </source>
</evidence>
<gene>
    <name evidence="9" type="ORF">PHISCL_00853</name>
</gene>
<dbReference type="Gene3D" id="3.30.9.10">
    <property type="entry name" value="D-Amino Acid Oxidase, subunit A, domain 2"/>
    <property type="match status" value="1"/>
</dbReference>
<dbReference type="InterPro" id="IPR036188">
    <property type="entry name" value="FAD/NAD-bd_sf"/>
</dbReference>
<evidence type="ECO:0000313" key="9">
    <source>
        <dbReference type="EMBL" id="RJE26828.1"/>
    </source>
</evidence>
<reference evidence="10" key="1">
    <citation type="submission" date="2017-02" db="EMBL/GenBank/DDBJ databases">
        <authorList>
            <person name="Tafer H."/>
            <person name="Lopandic K."/>
        </authorList>
    </citation>
    <scope>NUCLEOTIDE SEQUENCE [LARGE SCALE GENOMIC DNA]</scope>
    <source>
        <strain evidence="10">CBS 366.77</strain>
    </source>
</reference>
<keyword evidence="5" id="KW-0560">Oxidoreductase</keyword>
<dbReference type="STRING" id="2070753.A0A3A2ZUJ3"/>
<evidence type="ECO:0000256" key="7">
    <source>
        <dbReference type="SAM" id="Phobius"/>
    </source>
</evidence>
<dbReference type="Gene3D" id="3.50.50.60">
    <property type="entry name" value="FAD/NAD(P)-binding domain"/>
    <property type="match status" value="2"/>
</dbReference>
<feature type="compositionally biased region" description="Basic and acidic residues" evidence="6">
    <location>
        <begin position="487"/>
        <end position="497"/>
    </location>
</feature>
<keyword evidence="4" id="KW-0274">FAD</keyword>
<evidence type="ECO:0000256" key="5">
    <source>
        <dbReference type="ARBA" id="ARBA00023002"/>
    </source>
</evidence>
<accession>A0A3A2ZUJ3</accession>